<name>A0A2T0T702_9PSEU</name>
<dbReference type="PANTHER" id="PTHR22893:SF91">
    <property type="entry name" value="NADPH DEHYDROGENASE 2-RELATED"/>
    <property type="match status" value="1"/>
</dbReference>
<dbReference type="CDD" id="cd02933">
    <property type="entry name" value="OYE_like_FMN"/>
    <property type="match status" value="1"/>
</dbReference>
<evidence type="ECO:0000259" key="5">
    <source>
        <dbReference type="Pfam" id="PF00724"/>
    </source>
</evidence>
<evidence type="ECO:0000313" key="6">
    <source>
        <dbReference type="EMBL" id="PRY41427.1"/>
    </source>
</evidence>
<dbReference type="InterPro" id="IPR013785">
    <property type="entry name" value="Aldolase_TIM"/>
</dbReference>
<dbReference type="Pfam" id="PF00724">
    <property type="entry name" value="Oxidored_FMN"/>
    <property type="match status" value="1"/>
</dbReference>
<evidence type="ECO:0000256" key="2">
    <source>
        <dbReference type="ARBA" id="ARBA00005979"/>
    </source>
</evidence>
<gene>
    <name evidence="6" type="ORF">CLV43_105185</name>
</gene>
<evidence type="ECO:0000256" key="1">
    <source>
        <dbReference type="ARBA" id="ARBA00001917"/>
    </source>
</evidence>
<reference evidence="6 7" key="1">
    <citation type="submission" date="2018-03" db="EMBL/GenBank/DDBJ databases">
        <title>Genomic Encyclopedia of Archaeal and Bacterial Type Strains, Phase II (KMG-II): from individual species to whole genera.</title>
        <authorList>
            <person name="Goeker M."/>
        </authorList>
    </citation>
    <scope>NUCLEOTIDE SEQUENCE [LARGE SCALE GENOMIC DNA]</scope>
    <source>
        <strain evidence="6 7">DSM 44720</strain>
    </source>
</reference>
<keyword evidence="7" id="KW-1185">Reference proteome</keyword>
<organism evidence="6 7">
    <name type="scientific">Umezawaea tangerina</name>
    <dbReference type="NCBI Taxonomy" id="84725"/>
    <lineage>
        <taxon>Bacteria</taxon>
        <taxon>Bacillati</taxon>
        <taxon>Actinomycetota</taxon>
        <taxon>Actinomycetes</taxon>
        <taxon>Pseudonocardiales</taxon>
        <taxon>Pseudonocardiaceae</taxon>
        <taxon>Umezawaea</taxon>
    </lineage>
</organism>
<dbReference type="SUPFAM" id="SSF51395">
    <property type="entry name" value="FMN-linked oxidoreductases"/>
    <property type="match status" value="1"/>
</dbReference>
<comment type="caution">
    <text evidence="6">The sequence shown here is derived from an EMBL/GenBank/DDBJ whole genome shotgun (WGS) entry which is preliminary data.</text>
</comment>
<proteinExistence type="inferred from homology"/>
<dbReference type="GO" id="GO:0016628">
    <property type="term" value="F:oxidoreductase activity, acting on the CH-CH group of donors, NAD or NADP as acceptor"/>
    <property type="evidence" value="ECO:0007669"/>
    <property type="project" value="UniProtKB-ARBA"/>
</dbReference>
<dbReference type="Proteomes" id="UP000239494">
    <property type="component" value="Unassembled WGS sequence"/>
</dbReference>
<dbReference type="GO" id="GO:0005829">
    <property type="term" value="C:cytosol"/>
    <property type="evidence" value="ECO:0007669"/>
    <property type="project" value="TreeGrafter"/>
</dbReference>
<dbReference type="OrthoDB" id="3169239at2"/>
<feature type="domain" description="NADH:flavin oxidoreductase/NADH oxidase N-terminal" evidence="5">
    <location>
        <begin position="10"/>
        <end position="333"/>
    </location>
</feature>
<feature type="region of interest" description="Disordered" evidence="4">
    <location>
        <begin position="109"/>
        <end position="149"/>
    </location>
</feature>
<dbReference type="FunFam" id="3.20.20.70:FF:000059">
    <property type="entry name" value="N-ethylmaleimide reductase, FMN-linked"/>
    <property type="match status" value="1"/>
</dbReference>
<dbReference type="RefSeq" id="WP_106188457.1">
    <property type="nucleotide sequence ID" value="NZ_PVTF01000005.1"/>
</dbReference>
<accession>A0A2T0T702</accession>
<protein>
    <submittedName>
        <fullName evidence="6">N-ethylmaleimide reductase</fullName>
    </submittedName>
</protein>
<dbReference type="GO" id="GO:0010181">
    <property type="term" value="F:FMN binding"/>
    <property type="evidence" value="ECO:0007669"/>
    <property type="project" value="InterPro"/>
</dbReference>
<comment type="cofactor">
    <cofactor evidence="1">
        <name>FMN</name>
        <dbReference type="ChEBI" id="CHEBI:58210"/>
    </cofactor>
</comment>
<evidence type="ECO:0000313" key="7">
    <source>
        <dbReference type="Proteomes" id="UP000239494"/>
    </source>
</evidence>
<dbReference type="InterPro" id="IPR001155">
    <property type="entry name" value="OxRdtase_FMN_N"/>
</dbReference>
<evidence type="ECO:0000256" key="4">
    <source>
        <dbReference type="SAM" id="MobiDB-lite"/>
    </source>
</evidence>
<dbReference type="PANTHER" id="PTHR22893">
    <property type="entry name" value="NADH OXIDOREDUCTASE-RELATED"/>
    <property type="match status" value="1"/>
</dbReference>
<dbReference type="EMBL" id="PVTF01000005">
    <property type="protein sequence ID" value="PRY41427.1"/>
    <property type="molecule type" value="Genomic_DNA"/>
</dbReference>
<sequence length="357" mass="37669">MSTPASSFSRPAQVGAVNLANRLVMSPMTRNRSTPEGVPTALNAEYYGQRASMGLIISEGTQISADGQGYLLTPGIYTDEHVAGWRQVTDAVHRGGGKIFIQLMHAGRVSHPSNTPHGRQPVAPSPIRPDAEMPTATGRLPIPEPRGLSTDEVASTVQDFRVAAAAAIRAGADGVEIHGGYGYLVQQFLSGSANRRTDGYGGSVDNRVRFAVEVATAVAEEIGADRTGIRITPGIPQNGIVEDDVDELYPALVRALEPLGLAYLEVVQRGDDDKLLRVIREAWSSTLVVNRAGADLATRVADLDSGLADLVTVASLALANPDLVERLTAGAALNDADPATFFGGDSRGYTDYPTLGQ</sequence>
<comment type="similarity">
    <text evidence="2">Belongs to the NADH:flavin oxidoreductase/NADH oxidase family.</text>
</comment>
<dbReference type="Gene3D" id="3.20.20.70">
    <property type="entry name" value="Aldolase class I"/>
    <property type="match status" value="1"/>
</dbReference>
<evidence type="ECO:0000256" key="3">
    <source>
        <dbReference type="ARBA" id="ARBA00023002"/>
    </source>
</evidence>
<keyword evidence="3" id="KW-0560">Oxidoreductase</keyword>
<dbReference type="AlphaFoldDB" id="A0A2T0T702"/>
<dbReference type="InterPro" id="IPR045247">
    <property type="entry name" value="Oye-like"/>
</dbReference>